<accession>A0A6M1RQY9</accession>
<gene>
    <name evidence="2" type="ORF">G4L39_10380</name>
</gene>
<evidence type="ECO:0000313" key="2">
    <source>
        <dbReference type="EMBL" id="NGO39797.1"/>
    </source>
</evidence>
<dbReference type="InterPro" id="IPR052552">
    <property type="entry name" value="YeaO-like"/>
</dbReference>
<proteinExistence type="predicted"/>
<dbReference type="AlphaFoldDB" id="A0A6M1RQY9"/>
<dbReference type="Pfam" id="PF22752">
    <property type="entry name" value="DUF488-N3i"/>
    <property type="match status" value="1"/>
</dbReference>
<organism evidence="2 3">
    <name type="scientific">Limisphaera ngatamarikiensis</name>
    <dbReference type="NCBI Taxonomy" id="1324935"/>
    <lineage>
        <taxon>Bacteria</taxon>
        <taxon>Pseudomonadati</taxon>
        <taxon>Verrucomicrobiota</taxon>
        <taxon>Verrucomicrobiia</taxon>
        <taxon>Limisphaerales</taxon>
        <taxon>Limisphaeraceae</taxon>
        <taxon>Limisphaera</taxon>
    </lineage>
</organism>
<evidence type="ECO:0000256" key="1">
    <source>
        <dbReference type="SAM" id="MobiDB-lite"/>
    </source>
</evidence>
<feature type="region of interest" description="Disordered" evidence="1">
    <location>
        <begin position="117"/>
        <end position="162"/>
    </location>
</feature>
<dbReference type="RefSeq" id="WP_165108025.1">
    <property type="nucleotide sequence ID" value="NZ_JAAKYA010000071.1"/>
</dbReference>
<keyword evidence="3" id="KW-1185">Reference proteome</keyword>
<reference evidence="2 3" key="1">
    <citation type="submission" date="2020-02" db="EMBL/GenBank/DDBJ databases">
        <title>Draft genome sequence of Limisphaera ngatamarikiensis NGM72.4T, a thermophilic Verrucomicrobia grouped in subdivision 3.</title>
        <authorList>
            <person name="Carere C.R."/>
            <person name="Steen J."/>
            <person name="Hugenholtz P."/>
            <person name="Stott M.B."/>
        </authorList>
    </citation>
    <scope>NUCLEOTIDE SEQUENCE [LARGE SCALE GENOMIC DNA]</scope>
    <source>
        <strain evidence="2 3">NGM72.4</strain>
    </source>
</reference>
<dbReference type="PANTHER" id="PTHR36849:SF1">
    <property type="entry name" value="CYTOPLASMIC PROTEIN"/>
    <property type="match status" value="1"/>
</dbReference>
<dbReference type="EMBL" id="JAAKYA010000071">
    <property type="protein sequence ID" value="NGO39797.1"/>
    <property type="molecule type" value="Genomic_DNA"/>
</dbReference>
<dbReference type="PANTHER" id="PTHR36849">
    <property type="entry name" value="CYTOPLASMIC PROTEIN-RELATED"/>
    <property type="match status" value="1"/>
</dbReference>
<evidence type="ECO:0000313" key="3">
    <source>
        <dbReference type="Proteomes" id="UP000477311"/>
    </source>
</evidence>
<protein>
    <submittedName>
        <fullName evidence="2">DUF488 domain-containing protein</fullName>
    </submittedName>
</protein>
<name>A0A6M1RQY9_9BACT</name>
<comment type="caution">
    <text evidence="2">The sequence shown here is derived from an EMBL/GenBank/DDBJ whole genome shotgun (WGS) entry which is preliminary data.</text>
</comment>
<sequence>MEIRLKRVYDPPEPGDGQRFLVDRLWPRGLSKDALSLDGWLKELAPSDALRRWFGHEPARWEEFRKRYRQELVQKAESLARLRAAARRGTITLVYAARDPLHNQAVVLREVLLESPAPTAAPTAPQPRPGPTTAQARSRSRPRRPAGRTTPKNQRPREITGP</sequence>
<dbReference type="Proteomes" id="UP000477311">
    <property type="component" value="Unassembled WGS sequence"/>
</dbReference>